<accession>A0A9P0M1L3</accession>
<organism evidence="2 3">
    <name type="scientific">Acanthoscelides obtectus</name>
    <name type="common">Bean weevil</name>
    <name type="synonym">Bruchus obtectus</name>
    <dbReference type="NCBI Taxonomy" id="200917"/>
    <lineage>
        <taxon>Eukaryota</taxon>
        <taxon>Metazoa</taxon>
        <taxon>Ecdysozoa</taxon>
        <taxon>Arthropoda</taxon>
        <taxon>Hexapoda</taxon>
        <taxon>Insecta</taxon>
        <taxon>Pterygota</taxon>
        <taxon>Neoptera</taxon>
        <taxon>Endopterygota</taxon>
        <taxon>Coleoptera</taxon>
        <taxon>Polyphaga</taxon>
        <taxon>Cucujiformia</taxon>
        <taxon>Chrysomeloidea</taxon>
        <taxon>Chrysomelidae</taxon>
        <taxon>Bruchinae</taxon>
        <taxon>Bruchini</taxon>
        <taxon>Acanthoscelides</taxon>
    </lineage>
</organism>
<dbReference type="PANTHER" id="PTHR46599">
    <property type="entry name" value="PIGGYBAC TRANSPOSABLE ELEMENT-DERIVED PROTEIN 4"/>
    <property type="match status" value="1"/>
</dbReference>
<evidence type="ECO:0000259" key="1">
    <source>
        <dbReference type="Pfam" id="PF13843"/>
    </source>
</evidence>
<keyword evidence="3" id="KW-1185">Reference proteome</keyword>
<dbReference type="PANTHER" id="PTHR46599:SF6">
    <property type="entry name" value="DUAL SPECIFICITY PHOSPHATASE 26"/>
    <property type="match status" value="1"/>
</dbReference>
<sequence>MTRLLQEYKLTSICTLRKNKKEIPVQFLQTKHRAEKSSIFAFQKNATLVSYVPKKGKNVLLLSSLHHSDMIDESTGDDKKPEIITFYNLTKGGVDVSDELSSNYNVSRNSRRWPLTIFFSLLNTASINAFVVYLSNVGTPIKRREFIKELALKMIMPHMRNRQNNPRISLCLKRKMNEITGASTSANIVDCEHPGKKQRNSKRCYTCDRSKDKKSFYCCALCKEFVCLEHSIIL</sequence>
<reference evidence="2" key="1">
    <citation type="submission" date="2022-03" db="EMBL/GenBank/DDBJ databases">
        <authorList>
            <person name="Sayadi A."/>
        </authorList>
    </citation>
    <scope>NUCLEOTIDE SEQUENCE</scope>
</reference>
<dbReference type="AlphaFoldDB" id="A0A9P0M1L3"/>
<evidence type="ECO:0000313" key="2">
    <source>
        <dbReference type="EMBL" id="CAH2003138.1"/>
    </source>
</evidence>
<dbReference type="Proteomes" id="UP001152888">
    <property type="component" value="Unassembled WGS sequence"/>
</dbReference>
<feature type="domain" description="PiggyBac transposable element-derived protein" evidence="1">
    <location>
        <begin position="4"/>
        <end position="130"/>
    </location>
</feature>
<dbReference type="InterPro" id="IPR029526">
    <property type="entry name" value="PGBD"/>
</dbReference>
<dbReference type="OrthoDB" id="6077919at2759"/>
<protein>
    <recommendedName>
        <fullName evidence="1">PiggyBac transposable element-derived protein domain-containing protein</fullName>
    </recommendedName>
</protein>
<gene>
    <name evidence="2" type="ORF">ACAOBT_LOCUS27205</name>
</gene>
<name>A0A9P0M1L3_ACAOB</name>
<dbReference type="EMBL" id="CAKOFQ010007531">
    <property type="protein sequence ID" value="CAH2003138.1"/>
    <property type="molecule type" value="Genomic_DNA"/>
</dbReference>
<evidence type="ECO:0000313" key="3">
    <source>
        <dbReference type="Proteomes" id="UP001152888"/>
    </source>
</evidence>
<comment type="caution">
    <text evidence="2">The sequence shown here is derived from an EMBL/GenBank/DDBJ whole genome shotgun (WGS) entry which is preliminary data.</text>
</comment>
<proteinExistence type="predicted"/>
<dbReference type="Pfam" id="PF13843">
    <property type="entry name" value="DDE_Tnp_1_7"/>
    <property type="match status" value="1"/>
</dbReference>